<dbReference type="InterPro" id="IPR027304">
    <property type="entry name" value="Trigger_fact/SurA_dom_sf"/>
</dbReference>
<keyword evidence="1" id="KW-0732">Signal</keyword>
<dbReference type="Gene3D" id="1.10.4030.10">
    <property type="entry name" value="Porin chaperone SurA, peptide-binding domain"/>
    <property type="match status" value="1"/>
</dbReference>
<keyword evidence="5" id="KW-1185">Reference proteome</keyword>
<dbReference type="InterPro" id="IPR050280">
    <property type="entry name" value="OMP_Chaperone_SurA"/>
</dbReference>
<keyword evidence="2" id="KW-0697">Rotamase</keyword>
<reference evidence="4 5" key="1">
    <citation type="submission" date="2020-12" db="EMBL/GenBank/DDBJ databases">
        <title>Bacterial novel species Pedobacter sp. SD-b isolated from soil.</title>
        <authorList>
            <person name="Jung H.-Y."/>
        </authorList>
    </citation>
    <scope>NUCLEOTIDE SEQUENCE [LARGE SCALE GENOMIC DNA]</scope>
    <source>
        <strain evidence="4 5">SD-b</strain>
    </source>
</reference>
<dbReference type="Pfam" id="PF00639">
    <property type="entry name" value="Rotamase"/>
    <property type="match status" value="2"/>
</dbReference>
<dbReference type="InterPro" id="IPR046357">
    <property type="entry name" value="PPIase_dom_sf"/>
</dbReference>
<dbReference type="SUPFAM" id="SSF54534">
    <property type="entry name" value="FKBP-like"/>
    <property type="match status" value="2"/>
</dbReference>
<evidence type="ECO:0000256" key="1">
    <source>
        <dbReference type="ARBA" id="ARBA00022729"/>
    </source>
</evidence>
<dbReference type="SUPFAM" id="SSF109998">
    <property type="entry name" value="Triger factor/SurA peptide-binding domain-like"/>
    <property type="match status" value="1"/>
</dbReference>
<dbReference type="Gene3D" id="3.10.50.40">
    <property type="match status" value="2"/>
</dbReference>
<feature type="domain" description="PpiC" evidence="3">
    <location>
        <begin position="170"/>
        <end position="270"/>
    </location>
</feature>
<dbReference type="Proteomes" id="UP000660024">
    <property type="component" value="Unassembled WGS sequence"/>
</dbReference>
<dbReference type="GO" id="GO:0016853">
    <property type="term" value="F:isomerase activity"/>
    <property type="evidence" value="ECO:0007669"/>
    <property type="project" value="UniProtKB-KW"/>
</dbReference>
<feature type="domain" description="PpiC" evidence="3">
    <location>
        <begin position="273"/>
        <end position="389"/>
    </location>
</feature>
<evidence type="ECO:0000256" key="2">
    <source>
        <dbReference type="PROSITE-ProRule" id="PRU00278"/>
    </source>
</evidence>
<dbReference type="PANTHER" id="PTHR47637">
    <property type="entry name" value="CHAPERONE SURA"/>
    <property type="match status" value="1"/>
</dbReference>
<dbReference type="PROSITE" id="PS01096">
    <property type="entry name" value="PPIC_PPIASE_1"/>
    <property type="match status" value="1"/>
</dbReference>
<dbReference type="EMBL" id="JAEHFY010000027">
    <property type="protein sequence ID" value="MBK0384336.1"/>
    <property type="molecule type" value="Genomic_DNA"/>
</dbReference>
<name>A0ABS1BNN4_9SPHI</name>
<dbReference type="PROSITE" id="PS50198">
    <property type="entry name" value="PPIC_PPIASE_2"/>
    <property type="match status" value="2"/>
</dbReference>
<evidence type="ECO:0000313" key="5">
    <source>
        <dbReference type="Proteomes" id="UP000660024"/>
    </source>
</evidence>
<comment type="caution">
    <text evidence="4">The sequence shown here is derived from an EMBL/GenBank/DDBJ whole genome shotgun (WGS) entry which is preliminary data.</text>
</comment>
<proteinExistence type="predicted"/>
<sequence length="456" mass="52085">MKRISILGLLTFFGFLNIYAQEKVVDKVVAVVGDNIILKSDVDQQYAQYLAQGNKADENTKCLFLQNMLSQKLLTQQAVIDSITVDEEDVDNEINRRMRVMISRAGGQDRLEEFLGKSIIQYKDEIRPDIQEQLVAQKMQAKITEKVEVTPLEVERYYNKFPKDSLPEFNTEVEVGEIVMYPELNKKEKEFYKDKAEALRLRIKGGESFATLARLYSQDPGSASNGGDLGFFDRKTMAKEFTAWAFKLKPGEISPVFETEFGFHFLEVTERRGEQVRARHILIIPQNTPAALERTKIKIDSIYKLVNTGKLDFSTAAALNSDDKESKFNGGMMLNSQNVSTRTTFIPTDQLDPKVFLTIDTMKVGTYSTPALFTDASGKTGYKFLYLKSKIPPHKANLNQDLPKIKDAAYEDKINKTVSQWFEKRRKSTYIKLDKEYYSCDVLKDWITDTDTAAKQ</sequence>
<organism evidence="4 5">
    <name type="scientific">Pedobacter segetis</name>
    <dbReference type="NCBI Taxonomy" id="2793069"/>
    <lineage>
        <taxon>Bacteria</taxon>
        <taxon>Pseudomonadati</taxon>
        <taxon>Bacteroidota</taxon>
        <taxon>Sphingobacteriia</taxon>
        <taxon>Sphingobacteriales</taxon>
        <taxon>Sphingobacteriaceae</taxon>
        <taxon>Pedobacter</taxon>
    </lineage>
</organism>
<evidence type="ECO:0000313" key="4">
    <source>
        <dbReference type="EMBL" id="MBK0384336.1"/>
    </source>
</evidence>
<protein>
    <submittedName>
        <fullName evidence="4">Peptidylprolyl isomerase</fullName>
    </submittedName>
</protein>
<dbReference type="RefSeq" id="WP_200587910.1">
    <property type="nucleotide sequence ID" value="NZ_JAEHFY010000027.1"/>
</dbReference>
<gene>
    <name evidence="4" type="ORF">I5M32_15315</name>
</gene>
<accession>A0ABS1BNN4</accession>
<keyword evidence="2 4" id="KW-0413">Isomerase</keyword>
<dbReference type="InterPro" id="IPR000297">
    <property type="entry name" value="PPIase_PpiC"/>
</dbReference>
<evidence type="ECO:0000259" key="3">
    <source>
        <dbReference type="PROSITE" id="PS50198"/>
    </source>
</evidence>
<dbReference type="PANTHER" id="PTHR47637:SF1">
    <property type="entry name" value="CHAPERONE SURA"/>
    <property type="match status" value="1"/>
</dbReference>
<dbReference type="InterPro" id="IPR023058">
    <property type="entry name" value="PPIase_PpiC_CS"/>
</dbReference>